<feature type="domain" description="3-keto-alpha-glucoside-1,2-lyase/3-keto-2-hydroxy-glucal hydratase" evidence="2">
    <location>
        <begin position="53"/>
        <end position="250"/>
    </location>
</feature>
<sequence>MNRNFSQIKMKSILVALFLIGSYSFSNAQVGVGTPPIEGAELMLDGSKKMLLDKWEYWKGPRFKAEDPIKWAEVKDPVTGGKAISSNDPSAAGGLYGAADIVTKKKLKDFRAHVEFLIEKEGGNSGVYLQNRYEIQVLDGDYGLHGMAAVINEHLPKEEAYNGIGKWNSYDIVFKAARFENGKLVEQPKVTIYFNGKKIHEDVSIQQVWGGPNSGLDGGNEGGKGITDTPGGLKLQAEGHDVLYRNVWIKDLNLDGKSTDF</sequence>
<organism evidence="3 4">
    <name type="scientific">Algoriphagus zhangzhouensis</name>
    <dbReference type="NCBI Taxonomy" id="1073327"/>
    <lineage>
        <taxon>Bacteria</taxon>
        <taxon>Pseudomonadati</taxon>
        <taxon>Bacteroidota</taxon>
        <taxon>Cytophagia</taxon>
        <taxon>Cytophagales</taxon>
        <taxon>Cyclobacteriaceae</taxon>
        <taxon>Algoriphagus</taxon>
    </lineage>
</organism>
<evidence type="ECO:0000313" key="4">
    <source>
        <dbReference type="Proteomes" id="UP000184609"/>
    </source>
</evidence>
<dbReference type="Proteomes" id="UP000184609">
    <property type="component" value="Unassembled WGS sequence"/>
</dbReference>
<dbReference type="GO" id="GO:0016787">
    <property type="term" value="F:hydrolase activity"/>
    <property type="evidence" value="ECO:0007669"/>
    <property type="project" value="InterPro"/>
</dbReference>
<dbReference type="Gene3D" id="2.60.120.560">
    <property type="entry name" value="Exo-inulinase, domain 1"/>
    <property type="match status" value="1"/>
</dbReference>
<feature type="chain" id="PRO_5013246690" description="3-keto-alpha-glucoside-1,2-lyase/3-keto-2-hydroxy-glucal hydratase domain-containing protein" evidence="1">
    <location>
        <begin position="29"/>
        <end position="261"/>
    </location>
</feature>
<evidence type="ECO:0000259" key="2">
    <source>
        <dbReference type="Pfam" id="PF06439"/>
    </source>
</evidence>
<gene>
    <name evidence="3" type="ORF">SAMN04488108_0277</name>
</gene>
<evidence type="ECO:0000313" key="3">
    <source>
        <dbReference type="EMBL" id="SHO59656.1"/>
    </source>
</evidence>
<protein>
    <recommendedName>
        <fullName evidence="2">3-keto-alpha-glucoside-1,2-lyase/3-keto-2-hydroxy-glucal hydratase domain-containing protein</fullName>
    </recommendedName>
</protein>
<feature type="signal peptide" evidence="1">
    <location>
        <begin position="1"/>
        <end position="28"/>
    </location>
</feature>
<dbReference type="EMBL" id="FRXN01000001">
    <property type="protein sequence ID" value="SHO59656.1"/>
    <property type="molecule type" value="Genomic_DNA"/>
</dbReference>
<reference evidence="4" key="1">
    <citation type="submission" date="2016-12" db="EMBL/GenBank/DDBJ databases">
        <authorList>
            <person name="Varghese N."/>
            <person name="Submissions S."/>
        </authorList>
    </citation>
    <scope>NUCLEOTIDE SEQUENCE [LARGE SCALE GENOMIC DNA]</scope>
    <source>
        <strain evidence="4">DSM 25035</strain>
    </source>
</reference>
<dbReference type="AlphaFoldDB" id="A0A1M7Z4Q5"/>
<accession>A0A1M7Z4Q5</accession>
<dbReference type="InterPro" id="IPR010496">
    <property type="entry name" value="AL/BT2_dom"/>
</dbReference>
<proteinExistence type="predicted"/>
<keyword evidence="4" id="KW-1185">Reference proteome</keyword>
<name>A0A1M7Z4Q5_9BACT</name>
<keyword evidence="1" id="KW-0732">Signal</keyword>
<dbReference type="STRING" id="1073327.SAMN04488108_0277"/>
<evidence type="ECO:0000256" key="1">
    <source>
        <dbReference type="SAM" id="SignalP"/>
    </source>
</evidence>
<dbReference type="Pfam" id="PF06439">
    <property type="entry name" value="3keto-disac_hyd"/>
    <property type="match status" value="1"/>
</dbReference>